<dbReference type="PANTHER" id="PTHR47069">
    <property type="match status" value="1"/>
</dbReference>
<dbReference type="Proteomes" id="UP000244336">
    <property type="component" value="Chromosome 9"/>
</dbReference>
<organism evidence="1 2">
    <name type="scientific">Panicum hallii var. hallii</name>
    <dbReference type="NCBI Taxonomy" id="1504633"/>
    <lineage>
        <taxon>Eukaryota</taxon>
        <taxon>Viridiplantae</taxon>
        <taxon>Streptophyta</taxon>
        <taxon>Embryophyta</taxon>
        <taxon>Tracheophyta</taxon>
        <taxon>Spermatophyta</taxon>
        <taxon>Magnoliopsida</taxon>
        <taxon>Liliopsida</taxon>
        <taxon>Poales</taxon>
        <taxon>Poaceae</taxon>
        <taxon>PACMAD clade</taxon>
        <taxon>Panicoideae</taxon>
        <taxon>Panicodae</taxon>
        <taxon>Paniceae</taxon>
        <taxon>Panicinae</taxon>
        <taxon>Panicum</taxon>
        <taxon>Panicum sect. Panicum</taxon>
    </lineage>
</organism>
<sequence>MLAAQRTMLDGPVWILCLGQGRSTLLIAHCQRRLRVWSTMSNANVVDSPLSKKTKSMEYYVKRIYECMIERTRYERSAISREQEEVREMLQLVEEDGVPNGSELYFIATELFRSRARLAAYRSIKTAEHRIAWLRWTWYNIKKK</sequence>
<dbReference type="Gramene" id="PUZ40286">
    <property type="protein sequence ID" value="PUZ40286"/>
    <property type="gene ID" value="GQ55_9G411600"/>
</dbReference>
<dbReference type="EMBL" id="CM009757">
    <property type="protein sequence ID" value="PUZ40286.1"/>
    <property type="molecule type" value="Genomic_DNA"/>
</dbReference>
<dbReference type="OrthoDB" id="711283at2759"/>
<dbReference type="PANTHER" id="PTHR47069:SF8">
    <property type="entry name" value="MYB_SANT-LIKE DOMAIN-CONTAINING PROTEIN"/>
    <property type="match status" value="1"/>
</dbReference>
<evidence type="ECO:0000313" key="2">
    <source>
        <dbReference type="Proteomes" id="UP000244336"/>
    </source>
</evidence>
<keyword evidence="2" id="KW-1185">Reference proteome</keyword>
<evidence type="ECO:0000313" key="1">
    <source>
        <dbReference type="EMBL" id="PUZ40286.1"/>
    </source>
</evidence>
<reference evidence="1 2" key="1">
    <citation type="submission" date="2018-04" db="EMBL/GenBank/DDBJ databases">
        <title>WGS assembly of Panicum hallii var. hallii HAL2.</title>
        <authorList>
            <person name="Lovell J."/>
            <person name="Jenkins J."/>
            <person name="Lowry D."/>
            <person name="Mamidi S."/>
            <person name="Sreedasyam A."/>
            <person name="Weng X."/>
            <person name="Barry K."/>
            <person name="Bonette J."/>
            <person name="Campitelli B."/>
            <person name="Daum C."/>
            <person name="Gordon S."/>
            <person name="Gould B."/>
            <person name="Lipzen A."/>
            <person name="MacQueen A."/>
            <person name="Palacio-Mejia J."/>
            <person name="Plott C."/>
            <person name="Shakirov E."/>
            <person name="Shu S."/>
            <person name="Yoshinaga Y."/>
            <person name="Zane M."/>
            <person name="Rokhsar D."/>
            <person name="Grimwood J."/>
            <person name="Schmutz J."/>
            <person name="Juenger T."/>
        </authorList>
    </citation>
    <scope>NUCLEOTIDE SEQUENCE [LARGE SCALE GENOMIC DNA]</scope>
    <source>
        <strain evidence="2">cv. HAL2</strain>
    </source>
</reference>
<gene>
    <name evidence="1" type="ORF">GQ55_9G411600</name>
</gene>
<proteinExistence type="predicted"/>
<dbReference type="AlphaFoldDB" id="A0A2T7CAC1"/>
<accession>A0A2T7CAC1</accession>
<name>A0A2T7CAC1_9POAL</name>
<dbReference type="STRING" id="1504633.A0A2T7CAC1"/>
<protein>
    <submittedName>
        <fullName evidence="1">Uncharacterized protein</fullName>
    </submittedName>
</protein>